<organism evidence="5 6">
    <name type="scientific">Sporothrix curviconia</name>
    <dbReference type="NCBI Taxonomy" id="1260050"/>
    <lineage>
        <taxon>Eukaryota</taxon>
        <taxon>Fungi</taxon>
        <taxon>Dikarya</taxon>
        <taxon>Ascomycota</taxon>
        <taxon>Pezizomycotina</taxon>
        <taxon>Sordariomycetes</taxon>
        <taxon>Sordariomycetidae</taxon>
        <taxon>Ophiostomatales</taxon>
        <taxon>Ophiostomataceae</taxon>
        <taxon>Sporothrix</taxon>
    </lineage>
</organism>
<evidence type="ECO:0000259" key="3">
    <source>
        <dbReference type="Pfam" id="PF22939"/>
    </source>
</evidence>
<dbReference type="InterPro" id="IPR031359">
    <property type="entry name" value="NACHT_N"/>
</dbReference>
<feature type="domain" description="DUF7069" evidence="4">
    <location>
        <begin position="387"/>
        <end position="455"/>
    </location>
</feature>
<accession>A0ABP0BXN0</accession>
<evidence type="ECO:0000313" key="5">
    <source>
        <dbReference type="EMBL" id="CAK7224469.1"/>
    </source>
</evidence>
<evidence type="ECO:0000259" key="4">
    <source>
        <dbReference type="Pfam" id="PF23239"/>
    </source>
</evidence>
<dbReference type="InterPro" id="IPR054471">
    <property type="entry name" value="GPIID_WHD"/>
</dbReference>
<feature type="domain" description="GPI inositol-deacylase winged helix" evidence="3">
    <location>
        <begin position="467"/>
        <end position="565"/>
    </location>
</feature>
<dbReference type="EMBL" id="CAWUHB010000030">
    <property type="protein sequence ID" value="CAK7224469.1"/>
    <property type="molecule type" value="Genomic_DNA"/>
</dbReference>
<evidence type="ECO:0000256" key="1">
    <source>
        <dbReference type="SAM" id="Coils"/>
    </source>
</evidence>
<dbReference type="InterPro" id="IPR055497">
    <property type="entry name" value="DUF7069"/>
</dbReference>
<proteinExistence type="predicted"/>
<dbReference type="Pfam" id="PF17100">
    <property type="entry name" value="NACHT_N"/>
    <property type="match status" value="1"/>
</dbReference>
<sequence>MIAPDQADADVPKDQTRKEQLDAIVDKGLQQAGEKKLTCTIAGHEFDLGDKIYKAADAILWAKDFIGDAAKASPEASAVWAGVCLVLPLLTALKTAAEANDSGFTYVTTRMRYYTALEPLLHKLGQNKGCDKSLVAEISENIVKLYEKILSFQIQSILRFYYSLAKGYAKDVMSQKKWKQMQLEIEQLETTIHSDLIQVGDLAARQELEQLNETARKSCEAMTGLLSISKQQLATARERLAVSQETRDIAQQQLQAQQAAALQALTDKEEECIRSFRLTSNNENTTYEWYKNSVPDRVENTCKWFLQHDDYQRWLRIVLDALDECKNVDFEFLMKKVQRHFVEKNNTRLKVLMTSRPYDQIMEELQPLLDIFDDRIHIPGESESEMISEEVNYVIEYRVDELARRKRLPANVKAHLAKTMLAVQHRTYLWVHLIFDYLKTDLFKKTKRGIEAAISTLPKTVDDAYEQILARSKDDPRVRKILAIILAASRPLTVSEMNVAVNFEGDMRDLTGDLEDEDEDSDMEDDASFKDSLRSLCGLFVSVYDDSVHLIHLTAREFLLRKDEEHSLSSSSVQALSPSNPSSPGPLAEGYFFITQETFGLTTSDLLATLQAHLLHNVQ</sequence>
<feature type="coiled-coil region" evidence="1">
    <location>
        <begin position="233"/>
        <end position="271"/>
    </location>
</feature>
<gene>
    <name evidence="5" type="ORF">SCUCBS95973_005528</name>
</gene>
<dbReference type="PANTHER" id="PTHR10039:SF16">
    <property type="entry name" value="GPI INOSITOL-DEACYLASE"/>
    <property type="match status" value="1"/>
</dbReference>
<feature type="domain" description="NWD NACHT-NTPase N-terminal" evidence="2">
    <location>
        <begin position="8"/>
        <end position="195"/>
    </location>
</feature>
<dbReference type="Proteomes" id="UP001642405">
    <property type="component" value="Unassembled WGS sequence"/>
</dbReference>
<reference evidence="5 6" key="1">
    <citation type="submission" date="2024-01" db="EMBL/GenBank/DDBJ databases">
        <authorList>
            <person name="Allen C."/>
            <person name="Tagirdzhanova G."/>
        </authorList>
    </citation>
    <scope>NUCLEOTIDE SEQUENCE [LARGE SCALE GENOMIC DNA]</scope>
</reference>
<evidence type="ECO:0008006" key="7">
    <source>
        <dbReference type="Google" id="ProtNLM"/>
    </source>
</evidence>
<dbReference type="Pfam" id="PF22939">
    <property type="entry name" value="WHD_GPIID"/>
    <property type="match status" value="1"/>
</dbReference>
<keyword evidence="6" id="KW-1185">Reference proteome</keyword>
<dbReference type="Pfam" id="PF23239">
    <property type="entry name" value="DUF7069"/>
    <property type="match status" value="1"/>
</dbReference>
<evidence type="ECO:0000313" key="6">
    <source>
        <dbReference type="Proteomes" id="UP001642405"/>
    </source>
</evidence>
<protein>
    <recommendedName>
        <fullName evidence="7">NWD NACHT-NTPase N-terminal domain-containing protein</fullName>
    </recommendedName>
</protein>
<comment type="caution">
    <text evidence="5">The sequence shown here is derived from an EMBL/GenBank/DDBJ whole genome shotgun (WGS) entry which is preliminary data.</text>
</comment>
<name>A0ABP0BXN0_9PEZI</name>
<keyword evidence="1" id="KW-0175">Coiled coil</keyword>
<dbReference type="PANTHER" id="PTHR10039">
    <property type="entry name" value="AMELOGENIN"/>
    <property type="match status" value="1"/>
</dbReference>
<evidence type="ECO:0000259" key="2">
    <source>
        <dbReference type="Pfam" id="PF17100"/>
    </source>
</evidence>